<accession>A0A5C6VV38</accession>
<gene>
    <name evidence="3" type="ORF">FRZ40_15175</name>
</gene>
<evidence type="ECO:0000313" key="3">
    <source>
        <dbReference type="EMBL" id="TXC88820.1"/>
    </source>
</evidence>
<feature type="compositionally biased region" description="Pro residues" evidence="1">
    <location>
        <begin position="280"/>
        <end position="296"/>
    </location>
</feature>
<keyword evidence="2" id="KW-1133">Transmembrane helix</keyword>
<protein>
    <submittedName>
        <fullName evidence="3">Uncharacterized protein</fullName>
    </submittedName>
</protein>
<dbReference type="RefSeq" id="WP_147234561.1">
    <property type="nucleotide sequence ID" value="NZ_VOQS01000001.1"/>
</dbReference>
<dbReference type="Proteomes" id="UP000321776">
    <property type="component" value="Unassembled WGS sequence"/>
</dbReference>
<sequence>MSQPIGGDQGKRADAPLRAVAKQALRPAVAANDADESPSPEIVWSSLAASTAASGKRFFQWSLQRVVTGGAIALVLIATLGSAAYLRLSASHRNADVIEPKATGTQHADTALMSSVRPGANAQPSGAGGYAPATSPPIAASASAAPAQYGTGVPAALNGARASLAQKNLTAARAAVSEVLSVAPRNAEALHLQDDIADRESERDVALRVAAACANDGLWSCVVKQANQALAIDSGSKDAQMLLERAIVSAGWRPLSTHTVAAAPKPARRDAPRPVAKSVPPIPTLPTLAPPLPPGIPVDNTTAGNG</sequence>
<keyword evidence="2" id="KW-0812">Transmembrane</keyword>
<evidence type="ECO:0000256" key="2">
    <source>
        <dbReference type="SAM" id="Phobius"/>
    </source>
</evidence>
<reference evidence="3 4" key="1">
    <citation type="journal article" date="2018" name="Int. J. Syst. Evol. Microbiol.">
        <title>Paraburkholderia azotifigens sp. nov., a nitrogen-fixing bacterium isolated from paddy soil.</title>
        <authorList>
            <person name="Choi G.M."/>
            <person name="Im W.T."/>
        </authorList>
    </citation>
    <scope>NUCLEOTIDE SEQUENCE [LARGE SCALE GENOMIC DNA]</scope>
    <source>
        <strain evidence="3 4">NF 2-5-3</strain>
    </source>
</reference>
<dbReference type="AlphaFoldDB" id="A0A5C6VV38"/>
<name>A0A5C6VV38_9BURK</name>
<evidence type="ECO:0000313" key="4">
    <source>
        <dbReference type="Proteomes" id="UP000321776"/>
    </source>
</evidence>
<dbReference type="EMBL" id="VOQS01000001">
    <property type="protein sequence ID" value="TXC88820.1"/>
    <property type="molecule type" value="Genomic_DNA"/>
</dbReference>
<feature type="transmembrane region" description="Helical" evidence="2">
    <location>
        <begin position="66"/>
        <end position="86"/>
    </location>
</feature>
<evidence type="ECO:0000256" key="1">
    <source>
        <dbReference type="SAM" id="MobiDB-lite"/>
    </source>
</evidence>
<proteinExistence type="predicted"/>
<keyword evidence="2" id="KW-0472">Membrane</keyword>
<organism evidence="3 4">
    <name type="scientific">Paraburkholderia azotifigens</name>
    <dbReference type="NCBI Taxonomy" id="2057004"/>
    <lineage>
        <taxon>Bacteria</taxon>
        <taxon>Pseudomonadati</taxon>
        <taxon>Pseudomonadota</taxon>
        <taxon>Betaproteobacteria</taxon>
        <taxon>Burkholderiales</taxon>
        <taxon>Burkholderiaceae</taxon>
        <taxon>Paraburkholderia</taxon>
    </lineage>
</organism>
<feature type="region of interest" description="Disordered" evidence="1">
    <location>
        <begin position="259"/>
        <end position="306"/>
    </location>
</feature>
<comment type="caution">
    <text evidence="3">The sequence shown here is derived from an EMBL/GenBank/DDBJ whole genome shotgun (WGS) entry which is preliminary data.</text>
</comment>